<dbReference type="GO" id="GO:0017183">
    <property type="term" value="P:protein histidyl modification to diphthamide"/>
    <property type="evidence" value="ECO:0007669"/>
    <property type="project" value="TreeGrafter"/>
</dbReference>
<evidence type="ECO:0000313" key="10">
    <source>
        <dbReference type="Proteomes" id="UP000053611"/>
    </source>
</evidence>
<dbReference type="InterPro" id="IPR001680">
    <property type="entry name" value="WD40_rpt"/>
</dbReference>
<dbReference type="RefSeq" id="XP_018277604.1">
    <property type="nucleotide sequence ID" value="XM_018421452.1"/>
</dbReference>
<evidence type="ECO:0000256" key="1">
    <source>
        <dbReference type="ARBA" id="ARBA00005156"/>
    </source>
</evidence>
<comment type="similarity">
    <text evidence="5">Belongs to the DPH7 family.</text>
</comment>
<evidence type="ECO:0000256" key="5">
    <source>
        <dbReference type="ARBA" id="ARBA00038092"/>
    </source>
</evidence>
<evidence type="ECO:0000256" key="8">
    <source>
        <dbReference type="SAM" id="MobiDB-lite"/>
    </source>
</evidence>
<dbReference type="SMART" id="SM00320">
    <property type="entry name" value="WD40"/>
    <property type="match status" value="4"/>
</dbReference>
<dbReference type="Proteomes" id="UP000053611">
    <property type="component" value="Unassembled WGS sequence"/>
</dbReference>
<dbReference type="OrthoDB" id="1930760at2759"/>
<dbReference type="InterPro" id="IPR052415">
    <property type="entry name" value="Diphthine_MTase"/>
</dbReference>
<dbReference type="PANTHER" id="PTHR46042:SF1">
    <property type="entry name" value="DIPHTHINE METHYLTRANSFERASE"/>
    <property type="match status" value="1"/>
</dbReference>
<dbReference type="Gene3D" id="2.130.10.10">
    <property type="entry name" value="YVTN repeat-like/Quinoprotein amine dehydrogenase"/>
    <property type="match status" value="1"/>
</dbReference>
<dbReference type="InterPro" id="IPR015943">
    <property type="entry name" value="WD40/YVTN_repeat-like_dom_sf"/>
</dbReference>
<dbReference type="PANTHER" id="PTHR46042">
    <property type="entry name" value="DIPHTHINE METHYLTRANSFERASE"/>
    <property type="match status" value="1"/>
</dbReference>
<dbReference type="GO" id="GO:0005737">
    <property type="term" value="C:cytoplasm"/>
    <property type="evidence" value="ECO:0007669"/>
    <property type="project" value="TreeGrafter"/>
</dbReference>
<proteinExistence type="inferred from homology"/>
<evidence type="ECO:0000256" key="3">
    <source>
        <dbReference type="ARBA" id="ARBA00022737"/>
    </source>
</evidence>
<accession>A0A0J0XJ69</accession>
<feature type="region of interest" description="Disordered" evidence="8">
    <location>
        <begin position="68"/>
        <end position="87"/>
    </location>
</feature>
<protein>
    <recommendedName>
        <fullName evidence="6">methylated diphthine methylhydrolase</fullName>
        <ecNumber evidence="6">3.1.1.97</ecNumber>
    </recommendedName>
</protein>
<evidence type="ECO:0000256" key="2">
    <source>
        <dbReference type="ARBA" id="ARBA00022574"/>
    </source>
</evidence>
<dbReference type="EC" id="3.1.1.97" evidence="6"/>
<keyword evidence="3" id="KW-0677">Repeat</keyword>
<evidence type="ECO:0000256" key="4">
    <source>
        <dbReference type="ARBA" id="ARBA00022801"/>
    </source>
</evidence>
<dbReference type="InterPro" id="IPR036322">
    <property type="entry name" value="WD40_repeat_dom_sf"/>
</dbReference>
<name>A0A0J0XJ69_9TREE</name>
<dbReference type="AlphaFoldDB" id="A0A0J0XJ69"/>
<evidence type="ECO:0000256" key="7">
    <source>
        <dbReference type="ARBA" id="ARBA00047551"/>
    </source>
</evidence>
<gene>
    <name evidence="9" type="ORF">CC85DRAFT_276624</name>
</gene>
<comment type="catalytic activity">
    <reaction evidence="7">
        <text>diphthine methyl ester-[translation elongation factor 2] + H2O = diphthine-[translation elongation factor 2] + methanol + H(+)</text>
        <dbReference type="Rhea" id="RHEA:42656"/>
        <dbReference type="Rhea" id="RHEA-COMP:10172"/>
        <dbReference type="Rhea" id="RHEA-COMP:10173"/>
        <dbReference type="ChEBI" id="CHEBI:15377"/>
        <dbReference type="ChEBI" id="CHEBI:15378"/>
        <dbReference type="ChEBI" id="CHEBI:17790"/>
        <dbReference type="ChEBI" id="CHEBI:79005"/>
        <dbReference type="ChEBI" id="CHEBI:82696"/>
        <dbReference type="EC" id="3.1.1.97"/>
    </reaction>
</comment>
<evidence type="ECO:0000313" key="9">
    <source>
        <dbReference type="EMBL" id="KLT41113.1"/>
    </source>
</evidence>
<dbReference type="STRING" id="879819.A0A0J0XJ69"/>
<organism evidence="9 10">
    <name type="scientific">Cutaneotrichosporon oleaginosum</name>
    <dbReference type="NCBI Taxonomy" id="879819"/>
    <lineage>
        <taxon>Eukaryota</taxon>
        <taxon>Fungi</taxon>
        <taxon>Dikarya</taxon>
        <taxon>Basidiomycota</taxon>
        <taxon>Agaricomycotina</taxon>
        <taxon>Tremellomycetes</taxon>
        <taxon>Trichosporonales</taxon>
        <taxon>Trichosporonaceae</taxon>
        <taxon>Cutaneotrichosporon</taxon>
    </lineage>
</organism>
<sequence length="366" mass="39265">MDILLIPPRFKTCKVSPARRRAHPASSLAQVDTVYSADSIEFCPAAGYERYFTCGTYQLLDPVTGELAPAPGSAPAPSPSAGEGSDAPAPRVGRLLLYALAGTTPVEVQRLDTAAILDAKWAASRPELAVADAEGGVTRYTLASDLGAGERLVIADDTTLVLSLDHRPGHEEIAASLSSGELALVDLASGSVTRWHAHDFEPWITAWQGPQTLWSGGDDLALKRWDVRAQAPTFVKRKGFDGGVTTIAHSPHDEHLLAVGSYDAHLRLFDCRAPARPLLELEMPGGIWRTRWHHAAERRGDILNACMHGGFAVARIAEGGEQGEITTTFPGTLGYGADWCRLPPSDGGSLVATCSFYDHDLNVWRA</sequence>
<dbReference type="EMBL" id="KQ087223">
    <property type="protein sequence ID" value="KLT41113.1"/>
    <property type="molecule type" value="Genomic_DNA"/>
</dbReference>
<keyword evidence="2" id="KW-0853">WD repeat</keyword>
<reference evidence="9 10" key="1">
    <citation type="submission" date="2015-03" db="EMBL/GenBank/DDBJ databases">
        <title>Genomics and transcriptomics of the oil-accumulating basidiomycete yeast T. oleaginosus allow insights into substrate utilization and the diverse evolutionary trajectories of mating systems in fungi.</title>
        <authorList>
            <consortium name="DOE Joint Genome Institute"/>
            <person name="Kourist R."/>
            <person name="Kracht O."/>
            <person name="Bracharz F."/>
            <person name="Lipzen A."/>
            <person name="Nolan M."/>
            <person name="Ohm R."/>
            <person name="Grigoriev I."/>
            <person name="Sun S."/>
            <person name="Heitman J."/>
            <person name="Bruck T."/>
            <person name="Nowrousian M."/>
        </authorList>
    </citation>
    <scope>NUCLEOTIDE SEQUENCE [LARGE SCALE GENOMIC DNA]</scope>
    <source>
        <strain evidence="9 10">IBC0246</strain>
    </source>
</reference>
<keyword evidence="10" id="KW-1185">Reference proteome</keyword>
<dbReference type="GeneID" id="28982055"/>
<evidence type="ECO:0000256" key="6">
    <source>
        <dbReference type="ARBA" id="ARBA00039131"/>
    </source>
</evidence>
<keyword evidence="4" id="KW-0378">Hydrolase</keyword>
<dbReference type="GO" id="GO:0061685">
    <property type="term" value="F:diphthine methylesterase activity"/>
    <property type="evidence" value="ECO:0007669"/>
    <property type="project" value="UniProtKB-EC"/>
</dbReference>
<comment type="pathway">
    <text evidence="1">Protein modification; peptidyl-diphthamide biosynthesis.</text>
</comment>
<dbReference type="SUPFAM" id="SSF50978">
    <property type="entry name" value="WD40 repeat-like"/>
    <property type="match status" value="1"/>
</dbReference>